<organism evidence="1">
    <name type="scientific">Podoviridae sp. ctBev14</name>
    <dbReference type="NCBI Taxonomy" id="2823556"/>
    <lineage>
        <taxon>Viruses</taxon>
        <taxon>Duplodnaviria</taxon>
        <taxon>Heunggongvirae</taxon>
        <taxon>Uroviricota</taxon>
        <taxon>Caudoviricetes</taxon>
    </lineage>
</organism>
<sequence length="87" mass="9457">MFGLNTAVRSIATGVAASVDSASRTFVGSLTLVETAVTRRLDEKVQKAKTLQLHAEIYKDVQETAKSTGFTSVEEMKDKVSSFMDLL</sequence>
<proteinExistence type="predicted"/>
<protein>
    <submittedName>
        <fullName evidence="1">Uncharacterized protein</fullName>
    </submittedName>
</protein>
<name>A0A8S5LAY6_9CAUD</name>
<accession>A0A8S5LAY6</accession>
<reference evidence="1" key="1">
    <citation type="journal article" date="2021" name="Proc. Natl. Acad. Sci. U.S.A.">
        <title>A Catalog of Tens of Thousands of Viruses from Human Metagenomes Reveals Hidden Associations with Chronic Diseases.</title>
        <authorList>
            <person name="Tisza M.J."/>
            <person name="Buck C.B."/>
        </authorList>
    </citation>
    <scope>NUCLEOTIDE SEQUENCE</scope>
    <source>
        <strain evidence="1">CtBev14</strain>
    </source>
</reference>
<dbReference type="EMBL" id="BK014667">
    <property type="protein sequence ID" value="DAD67097.1"/>
    <property type="molecule type" value="Genomic_DNA"/>
</dbReference>
<evidence type="ECO:0000313" key="1">
    <source>
        <dbReference type="EMBL" id="DAD67097.1"/>
    </source>
</evidence>